<accession>A0A1V3NSN3</accession>
<dbReference type="Proteomes" id="UP000189462">
    <property type="component" value="Unassembled WGS sequence"/>
</dbReference>
<organism evidence="2 3">
    <name type="scientific">Thioalkalivibrio denitrificans</name>
    <dbReference type="NCBI Taxonomy" id="108003"/>
    <lineage>
        <taxon>Bacteria</taxon>
        <taxon>Pseudomonadati</taxon>
        <taxon>Pseudomonadota</taxon>
        <taxon>Gammaproteobacteria</taxon>
        <taxon>Chromatiales</taxon>
        <taxon>Ectothiorhodospiraceae</taxon>
        <taxon>Thioalkalivibrio</taxon>
    </lineage>
</organism>
<dbReference type="STRING" id="108003.B1C78_01910"/>
<comment type="caution">
    <text evidence="2">The sequence shown here is derived from an EMBL/GenBank/DDBJ whole genome shotgun (WGS) entry which is preliminary data.</text>
</comment>
<protein>
    <recommendedName>
        <fullName evidence="4">DUF432 domain-containing protein</fullName>
    </recommendedName>
</protein>
<evidence type="ECO:0000313" key="2">
    <source>
        <dbReference type="EMBL" id="OOG28097.1"/>
    </source>
</evidence>
<dbReference type="AlphaFoldDB" id="A0A1V3NSN3"/>
<evidence type="ECO:0000256" key="1">
    <source>
        <dbReference type="SAM" id="MobiDB-lite"/>
    </source>
</evidence>
<dbReference type="RefSeq" id="WP_077277450.1">
    <property type="nucleotide sequence ID" value="NZ_MVBK01000010.1"/>
</dbReference>
<evidence type="ECO:0008006" key="4">
    <source>
        <dbReference type="Google" id="ProtNLM"/>
    </source>
</evidence>
<gene>
    <name evidence="2" type="ORF">B1C78_01910</name>
</gene>
<proteinExistence type="predicted"/>
<dbReference type="Pfam" id="PF04254">
    <property type="entry name" value="DUF432"/>
    <property type="match status" value="1"/>
</dbReference>
<reference evidence="2 3" key="1">
    <citation type="submission" date="2017-02" db="EMBL/GenBank/DDBJ databases">
        <title>Genomic diversity within the haloalkaliphilic genus Thioalkalivibrio.</title>
        <authorList>
            <person name="Ahn A.-C."/>
            <person name="Meier-Kolthoff J."/>
            <person name="Overmars L."/>
            <person name="Richter M."/>
            <person name="Woyke T."/>
            <person name="Sorokin D.Y."/>
            <person name="Muyzer G."/>
        </authorList>
    </citation>
    <scope>NUCLEOTIDE SEQUENCE [LARGE SCALE GENOMIC DNA]</scope>
    <source>
        <strain evidence="2 3">ALJD</strain>
    </source>
</reference>
<keyword evidence="3" id="KW-1185">Reference proteome</keyword>
<name>A0A1V3NSN3_9GAMM</name>
<dbReference type="OrthoDB" id="6695259at2"/>
<evidence type="ECO:0000313" key="3">
    <source>
        <dbReference type="Proteomes" id="UP000189462"/>
    </source>
</evidence>
<feature type="region of interest" description="Disordered" evidence="1">
    <location>
        <begin position="236"/>
        <end position="255"/>
    </location>
</feature>
<sequence length="265" mass="29692">MNQRSTDHWWSSRDVETGKGICWSLGPLTLSLFRNEDAWHMWMSRQEVDDSRPTVARVEPLDAMPADTDAERFVYGKAPGRVRLRPLLADRPVVVRARQPVFVPPGERTTLYLSTPVWLSIDLGDPARALKEVPVLRLSDTWFGPSTREGELCYAARTHARSHLDEVPRRPHRAVTPVQVRNEANTLLPIEKISVPVPLLSVYGDPETGLWTEEVHLTRSADSDLAALRIVPGKPSYAPRAERLSPPRAEPGRGGLVRAFSDLFG</sequence>
<dbReference type="EMBL" id="MVBK01000010">
    <property type="protein sequence ID" value="OOG28097.1"/>
    <property type="molecule type" value="Genomic_DNA"/>
</dbReference>
<dbReference type="InterPro" id="IPR007366">
    <property type="entry name" value="DUF432"/>
</dbReference>